<gene>
    <name evidence="2" type="ORF">LCGC14_1926660</name>
</gene>
<evidence type="ECO:0000313" key="2">
    <source>
        <dbReference type="EMBL" id="KKL88248.1"/>
    </source>
</evidence>
<protein>
    <submittedName>
        <fullName evidence="2">Uncharacterized protein</fullName>
    </submittedName>
</protein>
<proteinExistence type="predicted"/>
<name>A0A0F9FPV7_9ZZZZ</name>
<feature type="non-terminal residue" evidence="2">
    <location>
        <position position="58"/>
    </location>
</feature>
<evidence type="ECO:0000256" key="1">
    <source>
        <dbReference type="SAM" id="MobiDB-lite"/>
    </source>
</evidence>
<organism evidence="2">
    <name type="scientific">marine sediment metagenome</name>
    <dbReference type="NCBI Taxonomy" id="412755"/>
    <lineage>
        <taxon>unclassified sequences</taxon>
        <taxon>metagenomes</taxon>
        <taxon>ecological metagenomes</taxon>
    </lineage>
</organism>
<dbReference type="EMBL" id="LAZR01020618">
    <property type="protein sequence ID" value="KKL88248.1"/>
    <property type="molecule type" value="Genomic_DNA"/>
</dbReference>
<accession>A0A0F9FPV7</accession>
<feature type="region of interest" description="Disordered" evidence="1">
    <location>
        <begin position="1"/>
        <end position="22"/>
    </location>
</feature>
<comment type="caution">
    <text evidence="2">The sequence shown here is derived from an EMBL/GenBank/DDBJ whole genome shotgun (WGS) entry which is preliminary data.</text>
</comment>
<sequence>MADTSDFPKAPKAPKAAERGPMTLREMIDARPEKFYAGQTWFDGEAFMDTEVGRTISE</sequence>
<dbReference type="AlphaFoldDB" id="A0A0F9FPV7"/>
<reference evidence="2" key="1">
    <citation type="journal article" date="2015" name="Nature">
        <title>Complex archaea that bridge the gap between prokaryotes and eukaryotes.</title>
        <authorList>
            <person name="Spang A."/>
            <person name="Saw J.H."/>
            <person name="Jorgensen S.L."/>
            <person name="Zaremba-Niedzwiedzka K."/>
            <person name="Martijn J."/>
            <person name="Lind A.E."/>
            <person name="van Eijk R."/>
            <person name="Schleper C."/>
            <person name="Guy L."/>
            <person name="Ettema T.J."/>
        </authorList>
    </citation>
    <scope>NUCLEOTIDE SEQUENCE</scope>
</reference>